<proteinExistence type="predicted"/>
<feature type="compositionally biased region" description="Pro residues" evidence="1">
    <location>
        <begin position="362"/>
        <end position="374"/>
    </location>
</feature>
<feature type="compositionally biased region" description="Pro residues" evidence="1">
    <location>
        <begin position="402"/>
        <end position="416"/>
    </location>
</feature>
<organism evidence="2 3">
    <name type="scientific">Kocuria rosea</name>
    <name type="common">Deinococcus erythromyxa</name>
    <name type="synonym">Micrococcus rubens</name>
    <dbReference type="NCBI Taxonomy" id="1275"/>
    <lineage>
        <taxon>Bacteria</taxon>
        <taxon>Bacillati</taxon>
        <taxon>Actinomycetota</taxon>
        <taxon>Actinomycetes</taxon>
        <taxon>Micrococcales</taxon>
        <taxon>Micrococcaceae</taxon>
        <taxon>Kocuria</taxon>
    </lineage>
</organism>
<reference evidence="2 3" key="1">
    <citation type="submission" date="2019-03" db="EMBL/GenBank/DDBJ databases">
        <title>Genome Sequencing and Assembly of Various Microbes Isolated from Partially Reclaimed Soil and Acid Mine Drainage (AMD) Site.</title>
        <authorList>
            <person name="Steinbock B."/>
            <person name="Bechtold R."/>
            <person name="Sevigny J.L."/>
            <person name="Thomas D."/>
            <person name="Cuthill L.R."/>
            <person name="Aveiro Johannsen E.J."/>
            <person name="Thomas K."/>
            <person name="Ghosh A."/>
        </authorList>
    </citation>
    <scope>NUCLEOTIDE SEQUENCE [LARGE SCALE GENOMIC DNA]</scope>
    <source>
        <strain evidence="2 3">S-A3</strain>
    </source>
</reference>
<evidence type="ECO:0000256" key="1">
    <source>
        <dbReference type="SAM" id="MobiDB-lite"/>
    </source>
</evidence>
<dbReference type="GeneID" id="64348229"/>
<dbReference type="EMBL" id="SMZT01000005">
    <property type="protein sequence ID" value="TDL41951.1"/>
    <property type="molecule type" value="Genomic_DNA"/>
</dbReference>
<feature type="compositionally biased region" description="Low complexity" evidence="1">
    <location>
        <begin position="392"/>
        <end position="401"/>
    </location>
</feature>
<name>A0A4R5YAS9_KOCRO</name>
<feature type="compositionally biased region" description="Low complexity" evidence="1">
    <location>
        <begin position="339"/>
        <end position="361"/>
    </location>
</feature>
<dbReference type="AlphaFoldDB" id="A0A4R5YAS9"/>
<evidence type="ECO:0000313" key="3">
    <source>
        <dbReference type="Proteomes" id="UP000295163"/>
    </source>
</evidence>
<protein>
    <submittedName>
        <fullName evidence="2">Uncharacterized protein</fullName>
    </submittedName>
</protein>
<evidence type="ECO:0000313" key="2">
    <source>
        <dbReference type="EMBL" id="TDL41951.1"/>
    </source>
</evidence>
<feature type="region of interest" description="Disordered" evidence="1">
    <location>
        <begin position="198"/>
        <end position="424"/>
    </location>
</feature>
<feature type="compositionally biased region" description="Pro residues" evidence="1">
    <location>
        <begin position="296"/>
        <end position="326"/>
    </location>
</feature>
<dbReference type="PRINTS" id="PR01217">
    <property type="entry name" value="PRICHEXTENSN"/>
</dbReference>
<gene>
    <name evidence="2" type="ORF">E2R59_12445</name>
</gene>
<dbReference type="RefSeq" id="WP_133410820.1">
    <property type="nucleotide sequence ID" value="NZ_SMZT01000005.1"/>
</dbReference>
<sequence>MVAAGPLAAPRRAAALAAAVALTATGCGVLKAPEPDAIAQPGTVTTAPSGLSPGPYALTTEEGAVITFDLPTVPAPDDDVEQLRRDLNVEPVIYVELHIDNTEGTRTVQIDDLKVISHEGGQFPFEPVAEVLSDWDPNRSGEGGFWGADGSPLDPQEGARLDARTHELIAQYTGAVPVGATGRELMVGDFEKLPKTFDDIELSPYPNDRSQDPSPVGHGPEQRQYRAGAPSPAPRERIEAEPAPAPAAPDPARPAAQPPRVPAAPVPAEPAPAPEPEPAAPQPPVEPANPQQPVDPVIPPVIPPVEPTPEPTPAPVPPVTPPPEETMPPAENPDRGEVATPGATAGASASPSPSPSRRWNWPPRPEPTPTPTPAPSASTTTPSPAPSPTATPTPTASTGAPSPAPSPAATPGPSPSLPNGTELA</sequence>
<accession>A0A4R5YAS9</accession>
<dbReference type="Proteomes" id="UP000295163">
    <property type="component" value="Unassembled WGS sequence"/>
</dbReference>
<comment type="caution">
    <text evidence="2">The sequence shown here is derived from an EMBL/GenBank/DDBJ whole genome shotgun (WGS) entry which is preliminary data.</text>
</comment>
<feature type="compositionally biased region" description="Pro residues" evidence="1">
    <location>
        <begin position="243"/>
        <end position="287"/>
    </location>
</feature>